<sequence length="230" mass="25747">MEVYRLLGLLSSIVFLSCSDAVDRVYTNQPIKDGNTIISDGETYELGFFSPGKSKNRYLGIWKGQSSFKRKKAELTVVLSVSSSALLLSVVAYVFRKKKKMPLKKGRGYLVDSFDDHTGVKMENLDELPFISLHQITKATDNFNINKKIGEGGFGSVYKGVLDDEQVVGTYGYISPEYAVHGRFSIKSDVFSFGVLVLEIVSGKKNRGFSHEGHRDNLLGHAWRLFKEDN</sequence>
<evidence type="ECO:0000313" key="1">
    <source>
        <dbReference type="EMBL" id="KAI3766676.1"/>
    </source>
</evidence>
<organism evidence="1 2">
    <name type="scientific">Cichorium intybus</name>
    <name type="common">Chicory</name>
    <dbReference type="NCBI Taxonomy" id="13427"/>
    <lineage>
        <taxon>Eukaryota</taxon>
        <taxon>Viridiplantae</taxon>
        <taxon>Streptophyta</taxon>
        <taxon>Embryophyta</taxon>
        <taxon>Tracheophyta</taxon>
        <taxon>Spermatophyta</taxon>
        <taxon>Magnoliopsida</taxon>
        <taxon>eudicotyledons</taxon>
        <taxon>Gunneridae</taxon>
        <taxon>Pentapetalae</taxon>
        <taxon>asterids</taxon>
        <taxon>campanulids</taxon>
        <taxon>Asterales</taxon>
        <taxon>Asteraceae</taxon>
        <taxon>Cichorioideae</taxon>
        <taxon>Cichorieae</taxon>
        <taxon>Cichoriinae</taxon>
        <taxon>Cichorium</taxon>
    </lineage>
</organism>
<protein>
    <submittedName>
        <fullName evidence="1">Uncharacterized protein</fullName>
    </submittedName>
</protein>
<keyword evidence="2" id="KW-1185">Reference proteome</keyword>
<dbReference type="Proteomes" id="UP001055811">
    <property type="component" value="Linkage Group LG03"/>
</dbReference>
<dbReference type="EMBL" id="CM042011">
    <property type="protein sequence ID" value="KAI3766676.1"/>
    <property type="molecule type" value="Genomic_DNA"/>
</dbReference>
<evidence type="ECO:0000313" key="2">
    <source>
        <dbReference type="Proteomes" id="UP001055811"/>
    </source>
</evidence>
<name>A0ACB9F7M9_CICIN</name>
<accession>A0ACB9F7M9</accession>
<reference evidence="1 2" key="2">
    <citation type="journal article" date="2022" name="Mol. Ecol. Resour.">
        <title>The genomes of chicory, endive, great burdock and yacon provide insights into Asteraceae paleo-polyploidization history and plant inulin production.</title>
        <authorList>
            <person name="Fan W."/>
            <person name="Wang S."/>
            <person name="Wang H."/>
            <person name="Wang A."/>
            <person name="Jiang F."/>
            <person name="Liu H."/>
            <person name="Zhao H."/>
            <person name="Xu D."/>
            <person name="Zhang Y."/>
        </authorList>
    </citation>
    <scope>NUCLEOTIDE SEQUENCE [LARGE SCALE GENOMIC DNA]</scope>
    <source>
        <strain evidence="2">cv. Punajuju</strain>
        <tissue evidence="1">Leaves</tissue>
    </source>
</reference>
<proteinExistence type="predicted"/>
<reference evidence="2" key="1">
    <citation type="journal article" date="2022" name="Mol. Ecol. Resour.">
        <title>The genomes of chicory, endive, great burdock and yacon provide insights into Asteraceae palaeo-polyploidization history and plant inulin production.</title>
        <authorList>
            <person name="Fan W."/>
            <person name="Wang S."/>
            <person name="Wang H."/>
            <person name="Wang A."/>
            <person name="Jiang F."/>
            <person name="Liu H."/>
            <person name="Zhao H."/>
            <person name="Xu D."/>
            <person name="Zhang Y."/>
        </authorList>
    </citation>
    <scope>NUCLEOTIDE SEQUENCE [LARGE SCALE GENOMIC DNA]</scope>
    <source>
        <strain evidence="2">cv. Punajuju</strain>
    </source>
</reference>
<gene>
    <name evidence="1" type="ORF">L2E82_16745</name>
</gene>
<comment type="caution">
    <text evidence="1">The sequence shown here is derived from an EMBL/GenBank/DDBJ whole genome shotgun (WGS) entry which is preliminary data.</text>
</comment>